<sequence length="477" mass="52482">MKDVAVRLLFFPFLVWASLRVRLSSRAVPFFCDKIATYRGDDPLEIWLKFIQWTQEAYKAGGPQAELIGLLERCTRELQGISKYKQDIRYLRVWIHYANLLPEPQDVFHFLKENDIGQDFALFYLAYATYLELRGNFSRADATFQAGLSRHAQPEAKLRAKCEEFQQRMARRIQRKAEEQALGLGGGPEPAARPALGALHADSRARRPASGIPRPLKRRPGLAVKETNTGRSGLEDEALLRDPLRLHKASQLQAKAEPKEAALSYQQQKKECMLRGNSPAWAVSQGRQGLTGLALPGLEPEGPEDVTMATKEAFAAVNSMFGGVMPCYGSGVYREVEPTVTISTKAAFEALNSMFSGSLPHEQQALRDAREAMHVTGQLPPRPHRPRPKGPATNQPGMENPHKSHVHPGMHCSPQPAGPLTAAGPASPALFGVYEDTGLLDAAGRAPDCDMLCKGTGPLLGAIHPAGRAHLIALWKR</sequence>
<gene>
    <name evidence="4" type="ORF">WJX84_003204</name>
</gene>
<evidence type="ECO:0000256" key="2">
    <source>
        <dbReference type="SAM" id="SignalP"/>
    </source>
</evidence>
<dbReference type="InterPro" id="IPR013212">
    <property type="entry name" value="Mad3/Bub1_I"/>
</dbReference>
<protein>
    <recommendedName>
        <fullName evidence="3">BUB1 N-terminal domain-containing protein</fullName>
    </recommendedName>
</protein>
<evidence type="ECO:0000259" key="3">
    <source>
        <dbReference type="PROSITE" id="PS51489"/>
    </source>
</evidence>
<feature type="domain" description="BUB1 N-terminal" evidence="3">
    <location>
        <begin position="31"/>
        <end position="186"/>
    </location>
</feature>
<dbReference type="Proteomes" id="UP001485043">
    <property type="component" value="Unassembled WGS sequence"/>
</dbReference>
<dbReference type="InterPro" id="IPR015661">
    <property type="entry name" value="Bub1/Mad3"/>
</dbReference>
<dbReference type="GO" id="GO:0032991">
    <property type="term" value="C:protein-containing complex"/>
    <property type="evidence" value="ECO:0007669"/>
    <property type="project" value="UniProtKB-ARBA"/>
</dbReference>
<dbReference type="PANTHER" id="PTHR14030:SF4">
    <property type="entry name" value="BUB1 KINASE, ISOFORM A-RELATED"/>
    <property type="match status" value="1"/>
</dbReference>
<proteinExistence type="predicted"/>
<dbReference type="Gene3D" id="1.25.40.430">
    <property type="match status" value="1"/>
</dbReference>
<dbReference type="GO" id="GO:0004672">
    <property type="term" value="F:protein kinase activity"/>
    <property type="evidence" value="ECO:0007669"/>
    <property type="project" value="TreeGrafter"/>
</dbReference>
<keyword evidence="5" id="KW-1185">Reference proteome</keyword>
<reference evidence="4 5" key="1">
    <citation type="journal article" date="2024" name="Nat. Commun.">
        <title>Phylogenomics reveals the evolutionary origins of lichenization in chlorophyte algae.</title>
        <authorList>
            <person name="Puginier C."/>
            <person name="Libourel C."/>
            <person name="Otte J."/>
            <person name="Skaloud P."/>
            <person name="Haon M."/>
            <person name="Grisel S."/>
            <person name="Petersen M."/>
            <person name="Berrin J.G."/>
            <person name="Delaux P.M."/>
            <person name="Dal Grande F."/>
            <person name="Keller J."/>
        </authorList>
    </citation>
    <scope>NUCLEOTIDE SEQUENCE [LARGE SCALE GENOMIC DNA]</scope>
    <source>
        <strain evidence="4 5">SAG 2523</strain>
    </source>
</reference>
<dbReference type="SMART" id="SM00777">
    <property type="entry name" value="Mad3_BUB1_I"/>
    <property type="match status" value="1"/>
</dbReference>
<accession>A0AAW1T919</accession>
<dbReference type="AlphaFoldDB" id="A0AAW1T919"/>
<evidence type="ECO:0000313" key="5">
    <source>
        <dbReference type="Proteomes" id="UP001485043"/>
    </source>
</evidence>
<dbReference type="GO" id="GO:0007094">
    <property type="term" value="P:mitotic spindle assembly checkpoint signaling"/>
    <property type="evidence" value="ECO:0007669"/>
    <property type="project" value="InterPro"/>
</dbReference>
<evidence type="ECO:0000313" key="4">
    <source>
        <dbReference type="EMBL" id="KAK9866029.1"/>
    </source>
</evidence>
<dbReference type="EMBL" id="JALJOV010000196">
    <property type="protein sequence ID" value="KAK9866029.1"/>
    <property type="molecule type" value="Genomic_DNA"/>
</dbReference>
<dbReference type="PANTHER" id="PTHR14030">
    <property type="entry name" value="MITOTIC CHECKPOINT SERINE/THREONINE-PROTEIN KINASE BUB1"/>
    <property type="match status" value="1"/>
</dbReference>
<keyword evidence="2" id="KW-0732">Signal</keyword>
<feature type="signal peptide" evidence="2">
    <location>
        <begin position="1"/>
        <end position="17"/>
    </location>
</feature>
<evidence type="ECO:0000256" key="1">
    <source>
        <dbReference type="SAM" id="MobiDB-lite"/>
    </source>
</evidence>
<feature type="region of interest" description="Disordered" evidence="1">
    <location>
        <begin position="377"/>
        <end position="423"/>
    </location>
</feature>
<feature type="chain" id="PRO_5043654445" description="BUB1 N-terminal domain-containing protein" evidence="2">
    <location>
        <begin position="18"/>
        <end position="477"/>
    </location>
</feature>
<comment type="caution">
    <text evidence="4">The sequence shown here is derived from an EMBL/GenBank/DDBJ whole genome shotgun (WGS) entry which is preliminary data.</text>
</comment>
<organism evidence="4 5">
    <name type="scientific">Apatococcus fuscideae</name>
    <dbReference type="NCBI Taxonomy" id="2026836"/>
    <lineage>
        <taxon>Eukaryota</taxon>
        <taxon>Viridiplantae</taxon>
        <taxon>Chlorophyta</taxon>
        <taxon>core chlorophytes</taxon>
        <taxon>Trebouxiophyceae</taxon>
        <taxon>Chlorellales</taxon>
        <taxon>Chlorellaceae</taxon>
        <taxon>Apatococcus</taxon>
    </lineage>
</organism>
<dbReference type="Pfam" id="PF08311">
    <property type="entry name" value="Mad3_BUB1_I"/>
    <property type="match status" value="1"/>
</dbReference>
<name>A0AAW1T919_9CHLO</name>
<dbReference type="PROSITE" id="PS51489">
    <property type="entry name" value="BUB1_N"/>
    <property type="match status" value="1"/>
</dbReference>
<dbReference type="GO" id="GO:0051754">
    <property type="term" value="P:meiotic sister chromatid cohesion, centromeric"/>
    <property type="evidence" value="ECO:0007669"/>
    <property type="project" value="TreeGrafter"/>
</dbReference>